<protein>
    <submittedName>
        <fullName evidence="3">Uncharacterized protein</fullName>
    </submittedName>
</protein>
<dbReference type="KEGG" id="aey:CDG81_10935"/>
<keyword evidence="2" id="KW-0812">Transmembrane</keyword>
<keyword evidence="2" id="KW-1133">Transmembrane helix</keyword>
<feature type="transmembrane region" description="Helical" evidence="2">
    <location>
        <begin position="23"/>
        <end position="41"/>
    </location>
</feature>
<evidence type="ECO:0000313" key="4">
    <source>
        <dbReference type="EMBL" id="KGI81462.1"/>
    </source>
</evidence>
<dbReference type="EMBL" id="JPMV01000018">
    <property type="protein sequence ID" value="KGI81462.1"/>
    <property type="molecule type" value="Genomic_DNA"/>
</dbReference>
<proteinExistence type="predicted"/>
<accession>A0A099D6K1</accession>
<sequence>MLAEQLPFVVETARTAVALPREWVGIAAVVIGTTLAGVSAVRRFVTRSVANERDDDDSERQPRSPPRRSNHRTTVRRVEERTGR</sequence>
<dbReference type="Proteomes" id="UP000215043">
    <property type="component" value="Chromosome"/>
</dbReference>
<evidence type="ECO:0000256" key="2">
    <source>
        <dbReference type="SAM" id="Phobius"/>
    </source>
</evidence>
<dbReference type="Proteomes" id="UP000029737">
    <property type="component" value="Unassembled WGS sequence"/>
</dbReference>
<dbReference type="EMBL" id="CP022752">
    <property type="protein sequence ID" value="ASU78706.1"/>
    <property type="molecule type" value="Genomic_DNA"/>
</dbReference>
<feature type="region of interest" description="Disordered" evidence="1">
    <location>
        <begin position="49"/>
        <end position="84"/>
    </location>
</feature>
<keyword evidence="5" id="KW-1185">Reference proteome</keyword>
<gene>
    <name evidence="3" type="ORF">CDG81_10935</name>
    <name evidence="4" type="ORF">IL38_10995</name>
</gene>
<organism evidence="3 6">
    <name type="scientific">Actinopolyspora erythraea</name>
    <dbReference type="NCBI Taxonomy" id="414996"/>
    <lineage>
        <taxon>Bacteria</taxon>
        <taxon>Bacillati</taxon>
        <taxon>Actinomycetota</taxon>
        <taxon>Actinomycetes</taxon>
        <taxon>Actinopolysporales</taxon>
        <taxon>Actinopolysporaceae</taxon>
        <taxon>Actinopolyspora</taxon>
    </lineage>
</organism>
<evidence type="ECO:0000313" key="6">
    <source>
        <dbReference type="Proteomes" id="UP000215043"/>
    </source>
</evidence>
<reference evidence="4 5" key="1">
    <citation type="journal article" date="2014" name="PLoS ONE">
        <title>Identification and Characterization of a New Erythromycin Biosynthetic Gene Cluster in Actinopolyspora erythraea YIM90600, a Novel Erythronolide-Producing Halophilic Actinomycete Isolated from Salt Field.</title>
        <authorList>
            <person name="Chen D."/>
            <person name="Feng J."/>
            <person name="Huang L."/>
            <person name="Zhang Q."/>
            <person name="Wu J."/>
            <person name="Zhu X."/>
            <person name="Duan Y."/>
            <person name="Xu Z."/>
        </authorList>
    </citation>
    <scope>NUCLEOTIDE SEQUENCE [LARGE SCALE GENOMIC DNA]</scope>
    <source>
        <strain evidence="4 5">YIM90600</strain>
    </source>
</reference>
<evidence type="ECO:0000313" key="5">
    <source>
        <dbReference type="Proteomes" id="UP000029737"/>
    </source>
</evidence>
<name>A0A099D6K1_9ACTN</name>
<feature type="compositionally biased region" description="Basic residues" evidence="1">
    <location>
        <begin position="65"/>
        <end position="75"/>
    </location>
</feature>
<keyword evidence="2" id="KW-0472">Membrane</keyword>
<dbReference type="HOGENOM" id="CLU_2520123_0_0_11"/>
<evidence type="ECO:0000256" key="1">
    <source>
        <dbReference type="SAM" id="MobiDB-lite"/>
    </source>
</evidence>
<dbReference type="AlphaFoldDB" id="A0A099D6K1"/>
<evidence type="ECO:0000313" key="3">
    <source>
        <dbReference type="EMBL" id="ASU78706.1"/>
    </source>
</evidence>
<reference evidence="3 6" key="2">
    <citation type="submission" date="2017-08" db="EMBL/GenBank/DDBJ databases">
        <title>The complete genome sequence of moderately halophilic actinomycete Actinopolyspora erythraea YIM 90600, the producer of novel erythromycin, novel actinopolysporins A-C and tubercidin.</title>
        <authorList>
            <person name="Yin M."/>
            <person name="Tang S."/>
        </authorList>
    </citation>
    <scope>NUCLEOTIDE SEQUENCE [LARGE SCALE GENOMIC DNA]</scope>
    <source>
        <strain evidence="3 6">YIM 90600</strain>
    </source>
</reference>